<dbReference type="EMBL" id="FRAV01000008">
    <property type="protein sequence ID" value="SHK84042.1"/>
    <property type="molecule type" value="Genomic_DNA"/>
</dbReference>
<name>A0A1M6VR76_9FLAO</name>
<keyword evidence="2" id="KW-1185">Reference proteome</keyword>
<dbReference type="Proteomes" id="UP000184364">
    <property type="component" value="Unassembled WGS sequence"/>
</dbReference>
<protein>
    <recommendedName>
        <fullName evidence="3">PD-(D/E)XK nuclease family transposase</fullName>
    </recommendedName>
</protein>
<gene>
    <name evidence="1" type="ORF">SAMN05444267_1008120</name>
</gene>
<organism evidence="1 2">
    <name type="scientific">Chryseobacterium polytrichastri</name>
    <dbReference type="NCBI Taxonomy" id="1302687"/>
    <lineage>
        <taxon>Bacteria</taxon>
        <taxon>Pseudomonadati</taxon>
        <taxon>Bacteroidota</taxon>
        <taxon>Flavobacteriia</taxon>
        <taxon>Flavobacteriales</taxon>
        <taxon>Weeksellaceae</taxon>
        <taxon>Chryseobacterium group</taxon>
        <taxon>Chryseobacterium</taxon>
    </lineage>
</organism>
<dbReference type="AlphaFoldDB" id="A0A1M6VR76"/>
<accession>A0A1M6VR76</accession>
<proteinExistence type="predicted"/>
<dbReference type="STRING" id="1302687.SAMN05444267_1008120"/>
<reference evidence="2" key="1">
    <citation type="submission" date="2016-11" db="EMBL/GenBank/DDBJ databases">
        <authorList>
            <person name="Varghese N."/>
            <person name="Submissions S."/>
        </authorList>
    </citation>
    <scope>NUCLEOTIDE SEQUENCE [LARGE SCALE GENOMIC DNA]</scope>
    <source>
        <strain evidence="2">DSM 26899</strain>
    </source>
</reference>
<evidence type="ECO:0000313" key="2">
    <source>
        <dbReference type="Proteomes" id="UP000184364"/>
    </source>
</evidence>
<evidence type="ECO:0008006" key="3">
    <source>
        <dbReference type="Google" id="ProtNLM"/>
    </source>
</evidence>
<dbReference type="RefSeq" id="WP_073292180.1">
    <property type="nucleotide sequence ID" value="NZ_FRAV01000008.1"/>
</dbReference>
<sequence>MDTPIRKLLLRSKNFNPNREMLLPFLMDNALNFLEEEKNFIKQIYKDALKDSGLNDAQKELKAESYYSENYNNK</sequence>
<evidence type="ECO:0000313" key="1">
    <source>
        <dbReference type="EMBL" id="SHK84042.1"/>
    </source>
</evidence>
<dbReference type="OrthoDB" id="9913073at2"/>